<organism evidence="3 4">
    <name type="scientific">Segatella copri</name>
    <dbReference type="NCBI Taxonomy" id="165179"/>
    <lineage>
        <taxon>Bacteria</taxon>
        <taxon>Pseudomonadati</taxon>
        <taxon>Bacteroidota</taxon>
        <taxon>Bacteroidia</taxon>
        <taxon>Bacteroidales</taxon>
        <taxon>Prevotellaceae</taxon>
        <taxon>Segatella</taxon>
    </lineage>
</organism>
<feature type="transmembrane region" description="Helical" evidence="1">
    <location>
        <begin position="92"/>
        <end position="112"/>
    </location>
</feature>
<dbReference type="CDD" id="cd03394">
    <property type="entry name" value="PAP2_like_5"/>
    <property type="match status" value="1"/>
</dbReference>
<dbReference type="PANTHER" id="PTHR14969">
    <property type="entry name" value="SPHINGOSINE-1-PHOSPHATE PHOSPHOHYDROLASE"/>
    <property type="match status" value="1"/>
</dbReference>
<dbReference type="Proteomes" id="UP000283872">
    <property type="component" value="Unassembled WGS sequence"/>
</dbReference>
<dbReference type="Pfam" id="PF01569">
    <property type="entry name" value="PAP2"/>
    <property type="match status" value="1"/>
</dbReference>
<keyword evidence="1" id="KW-1133">Transmembrane helix</keyword>
<sequence length="261" mass="29418">MKKLHSLDGRAVSILFLFGGVVSVHAQDSSYHTILPDSVVSDNTHHLKLKTLVIPTVLTGTSAICVHNGWLTKQREDIQDKLSAKGEHKVKIDNYLQYTPMLAVYGLNLFGVNGKHKFWDRTGILAMSYATMGILVNGMKYTFKEKRPDTNARNSFPSGHTATAFMCAEFLYQEYKEVSPWIGYSGYLIATATGYLRIYNNRHYLNDVVAGACIGIISTKFAYWLYPKIFTKSKCRHTPFQALGMPFYTNKTLGMNVSMLF</sequence>
<dbReference type="EMBL" id="QRVA01000021">
    <property type="protein sequence ID" value="RGS14967.1"/>
    <property type="molecule type" value="Genomic_DNA"/>
</dbReference>
<evidence type="ECO:0000313" key="4">
    <source>
        <dbReference type="Proteomes" id="UP000283872"/>
    </source>
</evidence>
<dbReference type="InterPro" id="IPR000326">
    <property type="entry name" value="PAP2/HPO"/>
</dbReference>
<dbReference type="Gene3D" id="1.20.144.10">
    <property type="entry name" value="Phosphatidic acid phosphatase type 2/haloperoxidase"/>
    <property type="match status" value="1"/>
</dbReference>
<feature type="transmembrane region" description="Helical" evidence="1">
    <location>
        <begin position="124"/>
        <end position="143"/>
    </location>
</feature>
<evidence type="ECO:0000313" key="3">
    <source>
        <dbReference type="EMBL" id="RGS14967.1"/>
    </source>
</evidence>
<keyword evidence="1" id="KW-0472">Membrane</keyword>
<evidence type="ECO:0000256" key="1">
    <source>
        <dbReference type="SAM" id="Phobius"/>
    </source>
</evidence>
<dbReference type="SUPFAM" id="SSF48317">
    <property type="entry name" value="Acid phosphatase/Vanadium-dependent haloperoxidase"/>
    <property type="match status" value="1"/>
</dbReference>
<dbReference type="InterPro" id="IPR036938">
    <property type="entry name" value="PAP2/HPO_sf"/>
</dbReference>
<evidence type="ECO:0000259" key="2">
    <source>
        <dbReference type="SMART" id="SM00014"/>
    </source>
</evidence>
<protein>
    <submittedName>
        <fullName evidence="3">PAP2 family protein</fullName>
    </submittedName>
</protein>
<reference evidence="3 4" key="1">
    <citation type="submission" date="2018-08" db="EMBL/GenBank/DDBJ databases">
        <title>A genome reference for cultivated species of the human gut microbiota.</title>
        <authorList>
            <person name="Zou Y."/>
            <person name="Xue W."/>
            <person name="Luo G."/>
        </authorList>
    </citation>
    <scope>NUCLEOTIDE SEQUENCE [LARGE SCALE GENOMIC DNA]</scope>
    <source>
        <strain evidence="3 4">AF24-12</strain>
    </source>
</reference>
<proteinExistence type="predicted"/>
<dbReference type="SMART" id="SM00014">
    <property type="entry name" value="acidPPc"/>
    <property type="match status" value="1"/>
</dbReference>
<accession>A0A3E5E410</accession>
<dbReference type="RefSeq" id="WP_117586927.1">
    <property type="nucleotide sequence ID" value="NZ_QRVA01000021.1"/>
</dbReference>
<feature type="domain" description="Phosphatidic acid phosphatase type 2/haloperoxidase" evidence="2">
    <location>
        <begin position="122"/>
        <end position="223"/>
    </location>
</feature>
<dbReference type="PANTHER" id="PTHR14969:SF13">
    <property type="entry name" value="AT30094P"/>
    <property type="match status" value="1"/>
</dbReference>
<feature type="transmembrane region" description="Helical" evidence="1">
    <location>
        <begin position="181"/>
        <end position="198"/>
    </location>
</feature>
<feature type="transmembrane region" description="Helical" evidence="1">
    <location>
        <begin position="50"/>
        <end position="71"/>
    </location>
</feature>
<feature type="transmembrane region" description="Helical" evidence="1">
    <location>
        <begin position="204"/>
        <end position="226"/>
    </location>
</feature>
<gene>
    <name evidence="3" type="ORF">DWY11_09445</name>
</gene>
<name>A0A3E5E410_9BACT</name>
<keyword evidence="1" id="KW-0812">Transmembrane</keyword>
<comment type="caution">
    <text evidence="3">The sequence shown here is derived from an EMBL/GenBank/DDBJ whole genome shotgun (WGS) entry which is preliminary data.</text>
</comment>
<dbReference type="AlphaFoldDB" id="A0A3E5E410"/>